<dbReference type="AlphaFoldDB" id="A0A365QHP2"/>
<name>A0A365QHP2_9BURK</name>
<evidence type="ECO:0000313" key="2">
    <source>
        <dbReference type="Proteomes" id="UP000252458"/>
    </source>
</evidence>
<dbReference type="Proteomes" id="UP000252458">
    <property type="component" value="Unassembled WGS sequence"/>
</dbReference>
<gene>
    <name evidence="1" type="ORF">DPV79_38770</name>
</gene>
<evidence type="ECO:0000313" key="1">
    <source>
        <dbReference type="EMBL" id="RBB32312.1"/>
    </source>
</evidence>
<dbReference type="RefSeq" id="WP_113047891.1">
    <property type="nucleotide sequence ID" value="NZ_QMFZ01000062.1"/>
</dbReference>
<organism evidence="1 2">
    <name type="scientific">Burkholderia reimsis</name>
    <dbReference type="NCBI Taxonomy" id="2234132"/>
    <lineage>
        <taxon>Bacteria</taxon>
        <taxon>Pseudomonadati</taxon>
        <taxon>Pseudomonadota</taxon>
        <taxon>Betaproteobacteria</taxon>
        <taxon>Burkholderiales</taxon>
        <taxon>Burkholderiaceae</taxon>
        <taxon>Burkholderia</taxon>
    </lineage>
</organism>
<reference evidence="1 2" key="1">
    <citation type="submission" date="2018-06" db="EMBL/GenBank/DDBJ databases">
        <title>Draft genome sequence of Burkholderia reimsis strain BE51 isolated from a French agricultural soil.</title>
        <authorList>
            <person name="Esmaeel Q."/>
        </authorList>
    </citation>
    <scope>NUCLEOTIDE SEQUENCE [LARGE SCALE GENOMIC DNA]</scope>
    <source>
        <strain evidence="1 2">BE51</strain>
    </source>
</reference>
<keyword evidence="2" id="KW-1185">Reference proteome</keyword>
<sequence>MNLEQFLESVEARNIAIPVTREKQLRPYRLSNEALFHIPLIAMVLLILAKDRRKPAVAELGQLVGECLSATTTGFKGDVQDLGWSANLRVRTVKALAFLEIAGLVRVDNRKSKLQITELGEKVVSRAAKGDDHLAIKLAQVQRAYRNLSVERQLDLRLV</sequence>
<comment type="caution">
    <text evidence="1">The sequence shown here is derived from an EMBL/GenBank/DDBJ whole genome shotgun (WGS) entry which is preliminary data.</text>
</comment>
<dbReference type="EMBL" id="QMFZ01000062">
    <property type="protein sequence ID" value="RBB32312.1"/>
    <property type="molecule type" value="Genomic_DNA"/>
</dbReference>
<accession>A0A365QHP2</accession>
<protein>
    <submittedName>
        <fullName evidence="1">Uncharacterized protein</fullName>
    </submittedName>
</protein>
<proteinExistence type="predicted"/>